<dbReference type="InterPro" id="IPR019775">
    <property type="entry name" value="WD40_repeat_CS"/>
</dbReference>
<dbReference type="PANTHER" id="PTHR19879:SF9">
    <property type="entry name" value="TRANSCRIPTION INITIATION FACTOR TFIID SUBUNIT 5"/>
    <property type="match status" value="1"/>
</dbReference>
<keyword evidence="1 3" id="KW-0853">WD repeat</keyword>
<dbReference type="PRINTS" id="PR00320">
    <property type="entry name" value="GPROTEINBRPT"/>
</dbReference>
<evidence type="ECO:0000313" key="6">
    <source>
        <dbReference type="Proteomes" id="UP001500307"/>
    </source>
</evidence>
<dbReference type="InterPro" id="IPR010982">
    <property type="entry name" value="Lambda_DNA-bd_dom_sf"/>
</dbReference>
<dbReference type="InterPro" id="IPR027417">
    <property type="entry name" value="P-loop_NTPase"/>
</dbReference>
<dbReference type="PROSITE" id="PS50294">
    <property type="entry name" value="WD_REPEATS_REGION"/>
    <property type="match status" value="7"/>
</dbReference>
<protein>
    <recommendedName>
        <fullName evidence="4">HTH cro/C1-type domain-containing protein</fullName>
    </recommendedName>
</protein>
<dbReference type="PROSITE" id="PS50082">
    <property type="entry name" value="WD_REPEATS_2"/>
    <property type="match status" value="8"/>
</dbReference>
<dbReference type="CDD" id="cd00200">
    <property type="entry name" value="WD40"/>
    <property type="match status" value="1"/>
</dbReference>
<dbReference type="Gene3D" id="2.130.10.10">
    <property type="entry name" value="YVTN repeat-like/Quinoprotein amine dehydrogenase"/>
    <property type="match status" value="4"/>
</dbReference>
<dbReference type="EMBL" id="BAABGU010000054">
    <property type="protein sequence ID" value="GAA4580003.1"/>
    <property type="molecule type" value="Genomic_DNA"/>
</dbReference>
<organism evidence="5 6">
    <name type="scientific">Micromonospora coerulea</name>
    <dbReference type="NCBI Taxonomy" id="47856"/>
    <lineage>
        <taxon>Bacteria</taxon>
        <taxon>Bacillati</taxon>
        <taxon>Actinomycetota</taxon>
        <taxon>Actinomycetes</taxon>
        <taxon>Micromonosporales</taxon>
        <taxon>Micromonosporaceae</taxon>
        <taxon>Micromonospora</taxon>
    </lineage>
</organism>
<evidence type="ECO:0000256" key="1">
    <source>
        <dbReference type="ARBA" id="ARBA00022574"/>
    </source>
</evidence>
<dbReference type="PANTHER" id="PTHR19879">
    <property type="entry name" value="TRANSCRIPTION INITIATION FACTOR TFIID"/>
    <property type="match status" value="1"/>
</dbReference>
<dbReference type="Pfam" id="PF00400">
    <property type="entry name" value="WD40"/>
    <property type="match status" value="10"/>
</dbReference>
<dbReference type="InterPro" id="IPR011047">
    <property type="entry name" value="Quinoprotein_ADH-like_sf"/>
</dbReference>
<feature type="repeat" description="WD" evidence="3">
    <location>
        <begin position="1148"/>
        <end position="1189"/>
    </location>
</feature>
<keyword evidence="6" id="KW-1185">Reference proteome</keyword>
<evidence type="ECO:0000256" key="3">
    <source>
        <dbReference type="PROSITE-ProRule" id="PRU00221"/>
    </source>
</evidence>
<sequence length="1263" mass="135800">MLGRRETPLDPKAGPVQRLAWQLRQLRERAGSPSYRLLARRAHYSASTLAEAAKGDRLPSLEVTLAYVEACGGDADEWRTRWSAIANATAASATSDHDEERCPYQGLMSFQPEQAEWFFGRSELVDRVLNRVERLPLICLVGASGSGKSSLLRAGLLGTVAADRRAAQRWQTMLMTPTEHPLEALSAKVAKLSGQDVEQVRGELAEDPAVLDIAVRGTLAAGHPQTRALLVVDQFEEVFTLCTDKDERRKFIEALLDATQGADRRTTVVLGVRADFLAHLMQYSELTDALGDEGHLLVGPVTAADLREIITRPAAQVGMGVEPDLLTTVLADAAHEPGALPLVSHALLETWQRRSEATLTLSAYHASGGVRGAVAQTAERVYAEFGAAEQRAARRIFLRLTALGDGTEDTRRPIARTELEGIADEAVTVSVLDQLAAARLTVLGDGTVTVAHEALISAWPRLHRWLTDDRASLFIHRRLTDAAHTWTSLHRDPGALYRGAQLIAARTFADDRRDELNQHERDFLRASDALAEAEQDRARRHARLLKRLVAGVSVLLVLALLGGGVAVRQRQDARQQQVVALSSELSLQARSLLATDPDLAGLLAVEADHLHSSAKTRGSVLSAAAAPRRTELNVGGPAIYTVAFNPDHSLLASAAGDGMIGLWDPARGERIATLSGHSGRAANVAFAGDGKLLASIGVDGTKGSVIVWDVHTRQQITRMEENNLASGMAFSFDGTKLAVGFASEPDGLRTSPDTPRPGDIALHDLRAGTRTLLRGHRVPVASLTFSHDGRFLASANGREHPIVWDVAKRRPFAHLPAEHIFSVAFGHSGHILAGSADDRGVYLWNLGGDRPVPLPSLPLSGRYAWTISAPADGKLAVADENGAITIWDLQRREPLQTYQDRGRTETVSVALSQGAAILASAGFNGTIVLHDLGQTQFSGFAAQVKDVKVSPDGDTIASAGSDKTVRLWDAHGKFVATLGGHPDEVQAVAFSPDGRLLAAVTRNNIVTIWDIQRRQHVTRPFPSEGIGASTDVDFDPGGRLLAAATLGPFLWDVTDMNEPSDVTARFPARIVTSLAFTPDGRRLLGASVGGYINTWDITTGKQLNRVNTQQSAVQDIAVSPDGSWLATAGDSRTIKLWDAATGRETAVLSGHTAPIQVLAISRDGRRLASAGDDHTIIIWDTSTRQHVATLTGHSARIRGLAFTPGGNLISGAEDGRIISWSFDLHAAKAQICAAAGRHLTRQEWATHIPSEPYRPSCAAPPSR</sequence>
<dbReference type="PROSITE" id="PS00678">
    <property type="entry name" value="WD_REPEATS_1"/>
    <property type="match status" value="3"/>
</dbReference>
<dbReference type="SUPFAM" id="SSF50978">
    <property type="entry name" value="WD40 repeat-like"/>
    <property type="match status" value="1"/>
</dbReference>
<dbReference type="InterPro" id="IPR036322">
    <property type="entry name" value="WD40_repeat_dom_sf"/>
</dbReference>
<dbReference type="InterPro" id="IPR049052">
    <property type="entry name" value="nSTAND1"/>
</dbReference>
<dbReference type="RefSeq" id="WP_346124954.1">
    <property type="nucleotide sequence ID" value="NZ_BAABGU010000054.1"/>
</dbReference>
<evidence type="ECO:0000259" key="4">
    <source>
        <dbReference type="SMART" id="SM00530"/>
    </source>
</evidence>
<proteinExistence type="predicted"/>
<reference evidence="6" key="1">
    <citation type="journal article" date="2019" name="Int. J. Syst. Evol. Microbiol.">
        <title>The Global Catalogue of Microorganisms (GCM) 10K type strain sequencing project: providing services to taxonomists for standard genome sequencing and annotation.</title>
        <authorList>
            <consortium name="The Broad Institute Genomics Platform"/>
            <consortium name="The Broad Institute Genome Sequencing Center for Infectious Disease"/>
            <person name="Wu L."/>
            <person name="Ma J."/>
        </authorList>
    </citation>
    <scope>NUCLEOTIDE SEQUENCE [LARGE SCALE GENOMIC DNA]</scope>
    <source>
        <strain evidence="6">JCM 3175</strain>
    </source>
</reference>
<name>A0ABP8T560_9ACTN</name>
<dbReference type="Pfam" id="PF13560">
    <property type="entry name" value="HTH_31"/>
    <property type="match status" value="1"/>
</dbReference>
<dbReference type="Proteomes" id="UP001500307">
    <property type="component" value="Unassembled WGS sequence"/>
</dbReference>
<comment type="caution">
    <text evidence="5">The sequence shown here is derived from an EMBL/GenBank/DDBJ whole genome shotgun (WGS) entry which is preliminary data.</text>
</comment>
<dbReference type="InterPro" id="IPR001680">
    <property type="entry name" value="WD40_rpt"/>
</dbReference>
<feature type="repeat" description="WD" evidence="3">
    <location>
        <begin position="1190"/>
        <end position="1223"/>
    </location>
</feature>
<dbReference type="SUPFAM" id="SSF52540">
    <property type="entry name" value="P-loop containing nucleoside triphosphate hydrolases"/>
    <property type="match status" value="1"/>
</dbReference>
<dbReference type="CDD" id="cd00093">
    <property type="entry name" value="HTH_XRE"/>
    <property type="match status" value="1"/>
</dbReference>
<dbReference type="SUPFAM" id="SSF47413">
    <property type="entry name" value="lambda repressor-like DNA-binding domains"/>
    <property type="match status" value="1"/>
</dbReference>
<dbReference type="InterPro" id="IPR015943">
    <property type="entry name" value="WD40/YVTN_repeat-like_dom_sf"/>
</dbReference>
<dbReference type="Pfam" id="PF20703">
    <property type="entry name" value="nSTAND1"/>
    <property type="match status" value="1"/>
</dbReference>
<dbReference type="SUPFAM" id="SSF50998">
    <property type="entry name" value="Quinoprotein alcohol dehydrogenase-like"/>
    <property type="match status" value="1"/>
</dbReference>
<gene>
    <name evidence="5" type="ORF">GCM10023176_58840</name>
</gene>
<dbReference type="InterPro" id="IPR020472">
    <property type="entry name" value="WD40_PAC1"/>
</dbReference>
<feature type="repeat" description="WD" evidence="3">
    <location>
        <begin position="773"/>
        <end position="814"/>
    </location>
</feature>
<evidence type="ECO:0000256" key="2">
    <source>
        <dbReference type="ARBA" id="ARBA00022737"/>
    </source>
</evidence>
<feature type="repeat" description="WD" evidence="3">
    <location>
        <begin position="937"/>
        <end position="969"/>
    </location>
</feature>
<dbReference type="SMART" id="SM00320">
    <property type="entry name" value="WD40"/>
    <property type="match status" value="12"/>
</dbReference>
<evidence type="ECO:0000313" key="5">
    <source>
        <dbReference type="EMBL" id="GAA4580003.1"/>
    </source>
</evidence>
<feature type="repeat" description="WD" evidence="3">
    <location>
        <begin position="632"/>
        <end position="673"/>
    </location>
</feature>
<dbReference type="InterPro" id="IPR001387">
    <property type="entry name" value="Cro/C1-type_HTH"/>
</dbReference>
<feature type="repeat" description="WD" evidence="3">
    <location>
        <begin position="1071"/>
        <end position="1105"/>
    </location>
</feature>
<feature type="repeat" description="WD" evidence="3">
    <location>
        <begin position="978"/>
        <end position="1019"/>
    </location>
</feature>
<keyword evidence="2" id="KW-0677">Repeat</keyword>
<dbReference type="SMART" id="SM00530">
    <property type="entry name" value="HTH_XRE"/>
    <property type="match status" value="1"/>
</dbReference>
<feature type="repeat" description="WD" evidence="3">
    <location>
        <begin position="1106"/>
        <end position="1147"/>
    </location>
</feature>
<accession>A0ABP8T560</accession>
<feature type="domain" description="HTH cro/C1-type" evidence="4">
    <location>
        <begin position="22"/>
        <end position="78"/>
    </location>
</feature>